<dbReference type="Proteomes" id="UP000000763">
    <property type="component" value="Chromosome 10"/>
</dbReference>
<protein>
    <recommendedName>
        <fullName evidence="3">NB-ARC domain-containing protein</fullName>
    </recommendedName>
</protein>
<reference evidence="2" key="1">
    <citation type="journal article" date="2005" name="Nature">
        <title>The map-based sequence of the rice genome.</title>
        <authorList>
            <consortium name="International rice genome sequencing project (IRGSP)"/>
            <person name="Matsumoto T."/>
            <person name="Wu J."/>
            <person name="Kanamori H."/>
            <person name="Katayose Y."/>
            <person name="Fujisawa M."/>
            <person name="Namiki N."/>
            <person name="Mizuno H."/>
            <person name="Yamamoto K."/>
            <person name="Antonio B.A."/>
            <person name="Baba T."/>
            <person name="Sakata K."/>
            <person name="Nagamura Y."/>
            <person name="Aoki H."/>
            <person name="Arikawa K."/>
            <person name="Arita K."/>
            <person name="Bito T."/>
            <person name="Chiden Y."/>
            <person name="Fujitsuka N."/>
            <person name="Fukunaka R."/>
            <person name="Hamada M."/>
            <person name="Harada C."/>
            <person name="Hayashi A."/>
            <person name="Hijishita S."/>
            <person name="Honda M."/>
            <person name="Hosokawa S."/>
            <person name="Ichikawa Y."/>
            <person name="Idonuma A."/>
            <person name="Iijima M."/>
            <person name="Ikeda M."/>
            <person name="Ikeno M."/>
            <person name="Ito K."/>
            <person name="Ito S."/>
            <person name="Ito T."/>
            <person name="Ito Y."/>
            <person name="Ito Y."/>
            <person name="Iwabuchi A."/>
            <person name="Kamiya K."/>
            <person name="Karasawa W."/>
            <person name="Kurita K."/>
            <person name="Katagiri S."/>
            <person name="Kikuta A."/>
            <person name="Kobayashi H."/>
            <person name="Kobayashi N."/>
            <person name="Machita K."/>
            <person name="Maehara T."/>
            <person name="Masukawa M."/>
            <person name="Mizubayashi T."/>
            <person name="Mukai Y."/>
            <person name="Nagasaki H."/>
            <person name="Nagata Y."/>
            <person name="Naito S."/>
            <person name="Nakashima M."/>
            <person name="Nakama Y."/>
            <person name="Nakamichi Y."/>
            <person name="Nakamura M."/>
            <person name="Meguro A."/>
            <person name="Negishi M."/>
            <person name="Ohta I."/>
            <person name="Ohta T."/>
            <person name="Okamoto M."/>
            <person name="Ono N."/>
            <person name="Saji S."/>
            <person name="Sakaguchi M."/>
            <person name="Sakai K."/>
            <person name="Shibata M."/>
            <person name="Shimokawa T."/>
            <person name="Song J."/>
            <person name="Takazaki Y."/>
            <person name="Terasawa K."/>
            <person name="Tsugane M."/>
            <person name="Tsuji K."/>
            <person name="Ueda S."/>
            <person name="Waki K."/>
            <person name="Yamagata H."/>
            <person name="Yamamoto M."/>
            <person name="Yamamoto S."/>
            <person name="Yamane H."/>
            <person name="Yoshiki S."/>
            <person name="Yoshihara R."/>
            <person name="Yukawa K."/>
            <person name="Zhong H."/>
            <person name="Yano M."/>
            <person name="Yuan Q."/>
            <person name="Ouyang S."/>
            <person name="Liu J."/>
            <person name="Jones K.M."/>
            <person name="Gansberger K."/>
            <person name="Moffat K."/>
            <person name="Hill J."/>
            <person name="Bera J."/>
            <person name="Fadrosh D."/>
            <person name="Jin S."/>
            <person name="Johri S."/>
            <person name="Kim M."/>
            <person name="Overton L."/>
            <person name="Reardon M."/>
            <person name="Tsitrin T."/>
            <person name="Vuong H."/>
            <person name="Weaver B."/>
            <person name="Ciecko A."/>
            <person name="Tallon L."/>
            <person name="Jackson J."/>
            <person name="Pai G."/>
            <person name="Aken S.V."/>
            <person name="Utterback T."/>
            <person name="Reidmuller S."/>
            <person name="Feldblyum T."/>
            <person name="Hsiao J."/>
            <person name="Zismann V."/>
            <person name="Iobst S."/>
            <person name="de Vazeille A.R."/>
            <person name="Buell C.R."/>
            <person name="Ying K."/>
            <person name="Li Y."/>
            <person name="Lu T."/>
            <person name="Huang Y."/>
            <person name="Zhao Q."/>
            <person name="Feng Q."/>
            <person name="Zhang L."/>
            <person name="Zhu J."/>
            <person name="Weng Q."/>
            <person name="Mu J."/>
            <person name="Lu Y."/>
            <person name="Fan D."/>
            <person name="Liu Y."/>
            <person name="Guan J."/>
            <person name="Zhang Y."/>
            <person name="Yu S."/>
            <person name="Liu X."/>
            <person name="Zhang Y."/>
            <person name="Hong G."/>
            <person name="Han B."/>
            <person name="Choisne N."/>
            <person name="Demange N."/>
            <person name="Orjeda G."/>
            <person name="Samain S."/>
            <person name="Cattolico L."/>
            <person name="Pelletier E."/>
            <person name="Couloux A."/>
            <person name="Segurens B."/>
            <person name="Wincker P."/>
            <person name="D'Hont A."/>
            <person name="Scarpelli C."/>
            <person name="Weissenbach J."/>
            <person name="Salanoubat M."/>
            <person name="Quetier F."/>
            <person name="Yu Y."/>
            <person name="Kim H.R."/>
            <person name="Rambo T."/>
            <person name="Currie J."/>
            <person name="Collura K."/>
            <person name="Luo M."/>
            <person name="Yang T."/>
            <person name="Ammiraju J.S.S."/>
            <person name="Engler F."/>
            <person name="Soderlund C."/>
            <person name="Wing R.A."/>
            <person name="Palmer L.E."/>
            <person name="de la Bastide M."/>
            <person name="Spiegel L."/>
            <person name="Nascimento L."/>
            <person name="Zutavern T."/>
            <person name="O'Shaughnessy A."/>
            <person name="Dike S."/>
            <person name="Dedhia N."/>
            <person name="Preston R."/>
            <person name="Balija V."/>
            <person name="McCombie W.R."/>
            <person name="Chow T."/>
            <person name="Chen H."/>
            <person name="Chung M."/>
            <person name="Chen C."/>
            <person name="Shaw J."/>
            <person name="Wu H."/>
            <person name="Hsiao K."/>
            <person name="Chao Y."/>
            <person name="Chu M."/>
            <person name="Cheng C."/>
            <person name="Hour A."/>
            <person name="Lee P."/>
            <person name="Lin S."/>
            <person name="Lin Y."/>
            <person name="Liou J."/>
            <person name="Liu S."/>
            <person name="Hsing Y."/>
            <person name="Raghuvanshi S."/>
            <person name="Mohanty A."/>
            <person name="Bharti A.K."/>
            <person name="Gaur A."/>
            <person name="Gupta V."/>
            <person name="Kumar D."/>
            <person name="Ravi V."/>
            <person name="Vij S."/>
            <person name="Kapur A."/>
            <person name="Khurana P."/>
            <person name="Khurana P."/>
            <person name="Khurana J.P."/>
            <person name="Tyagi A.K."/>
            <person name="Gaikwad K."/>
            <person name="Singh A."/>
            <person name="Dalal V."/>
            <person name="Srivastava S."/>
            <person name="Dixit A."/>
            <person name="Pal A.K."/>
            <person name="Ghazi I.A."/>
            <person name="Yadav M."/>
            <person name="Pandit A."/>
            <person name="Bhargava A."/>
            <person name="Sureshbabu K."/>
            <person name="Batra K."/>
            <person name="Sharma T.R."/>
            <person name="Mohapatra T."/>
            <person name="Singh N.K."/>
            <person name="Messing J."/>
            <person name="Nelson A.B."/>
            <person name="Fuks G."/>
            <person name="Kavchok S."/>
            <person name="Keizer G."/>
            <person name="Linton E."/>
            <person name="Llaca V."/>
            <person name="Song R."/>
            <person name="Tanyolac B."/>
            <person name="Young S."/>
            <person name="Ho-Il K."/>
            <person name="Hahn J.H."/>
            <person name="Sangsakoo G."/>
            <person name="Vanavichit A."/>
            <person name="de Mattos Luiz.A.T."/>
            <person name="Zimmer P.D."/>
            <person name="Malone G."/>
            <person name="Dellagostin O."/>
            <person name="de Oliveira A.C."/>
            <person name="Bevan M."/>
            <person name="Bancroft I."/>
            <person name="Minx P."/>
            <person name="Cordum H."/>
            <person name="Wilson R."/>
            <person name="Cheng Z."/>
            <person name="Jin W."/>
            <person name="Jiang J."/>
            <person name="Leong S.A."/>
            <person name="Iwama H."/>
            <person name="Gojobori T."/>
            <person name="Itoh T."/>
            <person name="Niimura Y."/>
            <person name="Fujii Y."/>
            <person name="Habara T."/>
            <person name="Sakai H."/>
            <person name="Sato Y."/>
            <person name="Wilson G."/>
            <person name="Kumar K."/>
            <person name="McCouch S."/>
            <person name="Juretic N."/>
            <person name="Hoen D."/>
            <person name="Wright S."/>
            <person name="Bruskiewich R."/>
            <person name="Bureau T."/>
            <person name="Miyao A."/>
            <person name="Hirochika H."/>
            <person name="Nishikawa T."/>
            <person name="Kadowaki K."/>
            <person name="Sugiura M."/>
            <person name="Burr B."/>
            <person name="Sasaki T."/>
        </authorList>
    </citation>
    <scope>NUCLEOTIDE SEQUENCE [LARGE SCALE GENOMIC DNA]</scope>
    <source>
        <strain evidence="2">cv. Nipponbare</strain>
    </source>
</reference>
<organism evidence="1 2">
    <name type="scientific">Oryza sativa subsp. japonica</name>
    <name type="common">Rice</name>
    <dbReference type="NCBI Taxonomy" id="39947"/>
    <lineage>
        <taxon>Eukaryota</taxon>
        <taxon>Viridiplantae</taxon>
        <taxon>Streptophyta</taxon>
        <taxon>Embryophyta</taxon>
        <taxon>Tracheophyta</taxon>
        <taxon>Spermatophyta</taxon>
        <taxon>Magnoliopsida</taxon>
        <taxon>Liliopsida</taxon>
        <taxon>Poales</taxon>
        <taxon>Poaceae</taxon>
        <taxon>BOP clade</taxon>
        <taxon>Oryzoideae</taxon>
        <taxon>Oryzeae</taxon>
        <taxon>Oryzinae</taxon>
        <taxon>Oryza</taxon>
        <taxon>Oryza sativa</taxon>
    </lineage>
</organism>
<evidence type="ECO:0000313" key="2">
    <source>
        <dbReference type="Proteomes" id="UP000000763"/>
    </source>
</evidence>
<evidence type="ECO:0000313" key="1">
    <source>
        <dbReference type="EMBL" id="AAL01178.1"/>
    </source>
</evidence>
<dbReference type="AlphaFoldDB" id="A0A5S6R8W7"/>
<dbReference type="PANTHER" id="PTHR33377">
    <property type="entry name" value="OS10G0134700 PROTEIN-RELATED"/>
    <property type="match status" value="1"/>
</dbReference>
<evidence type="ECO:0008006" key="3">
    <source>
        <dbReference type="Google" id="ProtNLM"/>
    </source>
</evidence>
<sequence>MERLHNLLLKAHMIVEEAEGRYITNSKMLLQFKKIVETMYQGYHILDIIKHRTLCSSRPEEEVSNSNTLSTRTCYVDPFHTSQSYTIRHDQLQSTLDSLETIVSSMTEFVILLGGCERMSPKPYDTYLYFDNFIENNREMECETFTERRDLFVIEFTADIDDENWKKFYVSCTHMGRGSKIIIISRTERISRFGTVRPIHLNSLPLEEYSYLFKVLAFGSTNPKEHPQLLSSK</sequence>
<dbReference type="EMBL" id="AC079843">
    <property type="protein sequence ID" value="AAL01178.1"/>
    <property type="molecule type" value="Genomic_DNA"/>
</dbReference>
<name>A0A5S6R8W7_ORYSJ</name>
<dbReference type="PANTHER" id="PTHR33377:SF24">
    <property type="entry name" value="OS10G0134900 PROTEIN"/>
    <property type="match status" value="1"/>
</dbReference>
<gene>
    <name evidence="1" type="ORF">OSJNBa0013J21.18</name>
</gene>
<reference evidence="2" key="2">
    <citation type="journal article" date="2008" name="Nucleic Acids Res.">
        <title>The rice annotation project database (RAP-DB): 2008 update.</title>
        <authorList>
            <consortium name="The rice annotation project (RAP)"/>
        </authorList>
    </citation>
    <scope>GENOME REANNOTATION</scope>
    <source>
        <strain evidence="2">cv. Nipponbare</strain>
    </source>
</reference>
<accession>A0A5S6R8W7</accession>
<proteinExistence type="predicted"/>